<dbReference type="GO" id="GO:0043190">
    <property type="term" value="C:ATP-binding cassette (ABC) transporter complex"/>
    <property type="evidence" value="ECO:0007669"/>
    <property type="project" value="InterPro"/>
</dbReference>
<dbReference type="Gene3D" id="3.40.50.300">
    <property type="entry name" value="P-loop containing nucleotide triphosphate hydrolases"/>
    <property type="match status" value="1"/>
</dbReference>
<dbReference type="SMART" id="SM00382">
    <property type="entry name" value="AAA"/>
    <property type="match status" value="1"/>
</dbReference>
<reference evidence="10" key="1">
    <citation type="journal article" date="2021" name="Microbiology">
        <title>Metagenomic Analysis of the Microbial Community in the Underground Coal Fire Area (Kemerovo Region, Russia) Revealed Predominance of Thermophilic Members of the Phyla Deinococcus-thermus, Aquificae, and Firmicutes.</title>
        <authorList>
            <person name="Kadnikov V."/>
            <person name="Mardanov A.V."/>
            <person name="Beletsky A.V."/>
            <person name="Karnachuk O.V."/>
            <person name="Ravin N.V."/>
        </authorList>
    </citation>
    <scope>NUCLEOTIDE SEQUENCE</scope>
    <source>
        <strain evidence="10">RBS10-49</strain>
    </source>
</reference>
<gene>
    <name evidence="10" type="ORF">KM312_06500</name>
</gene>
<dbReference type="GO" id="GO:0005524">
    <property type="term" value="F:ATP binding"/>
    <property type="evidence" value="ECO:0007669"/>
    <property type="project" value="UniProtKB-KW"/>
</dbReference>
<evidence type="ECO:0000256" key="4">
    <source>
        <dbReference type="ARBA" id="ARBA00052482"/>
    </source>
</evidence>
<dbReference type="InterPro" id="IPR003439">
    <property type="entry name" value="ABC_transporter-like_ATP-bd"/>
</dbReference>
<dbReference type="Proteomes" id="UP000748108">
    <property type="component" value="Unassembled WGS sequence"/>
</dbReference>
<organism evidence="10 11">
    <name type="scientific">Hydrogenibacillus schlegelii</name>
    <name type="common">Bacillus schlegelii</name>
    <dbReference type="NCBI Taxonomy" id="1484"/>
    <lineage>
        <taxon>Bacteria</taxon>
        <taxon>Bacillati</taxon>
        <taxon>Bacillota</taxon>
        <taxon>Bacilli</taxon>
        <taxon>Bacillales</taxon>
        <taxon>Bacillales Family X. Incertae Sedis</taxon>
        <taxon>Hydrogenibacillus</taxon>
    </lineage>
</organism>
<dbReference type="GO" id="GO:0015418">
    <property type="term" value="F:ABC-type quaternary ammonium compound transporting activity"/>
    <property type="evidence" value="ECO:0007669"/>
    <property type="project" value="UniProtKB-EC"/>
</dbReference>
<dbReference type="SUPFAM" id="SSF52540">
    <property type="entry name" value="P-loop containing nucleoside triphosphate hydrolases"/>
    <property type="match status" value="1"/>
</dbReference>
<dbReference type="PANTHER" id="PTHR42781">
    <property type="entry name" value="SPERMIDINE/PUTRESCINE IMPORT ATP-BINDING PROTEIN POTA"/>
    <property type="match status" value="1"/>
</dbReference>
<dbReference type="AlphaFoldDB" id="A0A947GH89"/>
<dbReference type="FunFam" id="3.40.50.300:FF:000425">
    <property type="entry name" value="Probable ABC transporter, ATP-binding subunit"/>
    <property type="match status" value="1"/>
</dbReference>
<evidence type="ECO:0000256" key="1">
    <source>
        <dbReference type="ARBA" id="ARBA00022448"/>
    </source>
</evidence>
<keyword evidence="2" id="KW-0547">Nucleotide-binding</keyword>
<dbReference type="InterPro" id="IPR003593">
    <property type="entry name" value="AAA+_ATPase"/>
</dbReference>
<dbReference type="InterPro" id="IPR050093">
    <property type="entry name" value="ABC_SmlMolc_Importer"/>
</dbReference>
<evidence type="ECO:0000259" key="9">
    <source>
        <dbReference type="PROSITE" id="PS50893"/>
    </source>
</evidence>
<dbReference type="PROSITE" id="PS00211">
    <property type="entry name" value="ABC_TRANSPORTER_1"/>
    <property type="match status" value="1"/>
</dbReference>
<feature type="region of interest" description="Disordered" evidence="8">
    <location>
        <begin position="349"/>
        <end position="379"/>
    </location>
</feature>
<evidence type="ECO:0000256" key="3">
    <source>
        <dbReference type="ARBA" id="ARBA00022840"/>
    </source>
</evidence>
<dbReference type="InterPro" id="IPR017871">
    <property type="entry name" value="ABC_transporter-like_CS"/>
</dbReference>
<dbReference type="InterPro" id="IPR013611">
    <property type="entry name" value="Transp-assoc_OB_typ2"/>
</dbReference>
<accession>A0A947GH89</accession>
<dbReference type="PROSITE" id="PS50893">
    <property type="entry name" value="ABC_TRANSPORTER_2"/>
    <property type="match status" value="1"/>
</dbReference>
<evidence type="ECO:0000256" key="5">
    <source>
        <dbReference type="ARBA" id="ARBA00063934"/>
    </source>
</evidence>
<evidence type="ECO:0000313" key="10">
    <source>
        <dbReference type="EMBL" id="MBT9282293.1"/>
    </source>
</evidence>
<keyword evidence="1" id="KW-0813">Transport</keyword>
<dbReference type="GO" id="GO:0016887">
    <property type="term" value="F:ATP hydrolysis activity"/>
    <property type="evidence" value="ECO:0007669"/>
    <property type="project" value="InterPro"/>
</dbReference>
<comment type="caution">
    <text evidence="10">The sequence shown here is derived from an EMBL/GenBank/DDBJ whole genome shotgun (WGS) entry which is preliminary data.</text>
</comment>
<name>A0A947GH89_HYDSH</name>
<dbReference type="EMBL" id="JAHHQF010000051">
    <property type="protein sequence ID" value="MBT9282293.1"/>
    <property type="molecule type" value="Genomic_DNA"/>
</dbReference>
<evidence type="ECO:0000313" key="11">
    <source>
        <dbReference type="Proteomes" id="UP000748108"/>
    </source>
</evidence>
<keyword evidence="3 10" id="KW-0067">ATP-binding</keyword>
<proteinExistence type="predicted"/>
<dbReference type="EC" id="7.6.2.9" evidence="6"/>
<evidence type="ECO:0000256" key="6">
    <source>
        <dbReference type="ARBA" id="ARBA00066388"/>
    </source>
</evidence>
<comment type="catalytic activity">
    <reaction evidence="4">
        <text>a quaternary ammonium(out) + ATP + H2O = a quaternary ammonium(in) + ADP + phosphate + H(+)</text>
        <dbReference type="Rhea" id="RHEA:11036"/>
        <dbReference type="ChEBI" id="CHEBI:15377"/>
        <dbReference type="ChEBI" id="CHEBI:15378"/>
        <dbReference type="ChEBI" id="CHEBI:30616"/>
        <dbReference type="ChEBI" id="CHEBI:35267"/>
        <dbReference type="ChEBI" id="CHEBI:43474"/>
        <dbReference type="ChEBI" id="CHEBI:456216"/>
        <dbReference type="EC" id="7.6.2.9"/>
    </reaction>
</comment>
<feature type="domain" description="ABC transporter" evidence="9">
    <location>
        <begin position="3"/>
        <end position="233"/>
    </location>
</feature>
<dbReference type="Pfam" id="PF08402">
    <property type="entry name" value="TOBE_2"/>
    <property type="match status" value="1"/>
</dbReference>
<evidence type="ECO:0000256" key="2">
    <source>
        <dbReference type="ARBA" id="ARBA00022741"/>
    </source>
</evidence>
<dbReference type="Pfam" id="PF00005">
    <property type="entry name" value="ABC_tran"/>
    <property type="match status" value="1"/>
</dbReference>
<protein>
    <recommendedName>
        <fullName evidence="7">Carnitine transport ATP-binding protein OpuCA</fullName>
        <ecNumber evidence="6">7.6.2.9</ecNumber>
    </recommendedName>
</protein>
<evidence type="ECO:0000256" key="8">
    <source>
        <dbReference type="SAM" id="MobiDB-lite"/>
    </source>
</evidence>
<dbReference type="InterPro" id="IPR008995">
    <property type="entry name" value="Mo/tungstate-bd_C_term_dom"/>
</dbReference>
<sequence length="379" mass="42313">MSVEVRGLWKRFGRFAAVKGIDFAVEKGKLVGLLGPSGSGKTTVLRLLAGLEIPDAGEIRFGGRSVIGVPPQKRRIGLVFQHYALFPHMTVFENIAFGLRVQKRSDREIEARVRDLLALVGLSGLERRFPQELSGGQRQRVAFARALAPEPELLLLDEPFAALDAQVRKSLRAWLRDMVRRLGLTTIFVTHDQEEAVEMADELIVMNEGRLEQQGPPLEVYRRPRTPFVARFLGESIEIPRPSMLKGFEHVDPDALAIVRPEFVEVGDPHELSNLPAVETGIVQRVHFRGREWQVEVAVGGKTLPVYLPSEREVPRPGDEVRVFIRRLYVFQGEKMAVVENAFQLRHPARHQGPAADGSAEAPRGNPTPHATGPAAERR</sequence>
<dbReference type="InterPro" id="IPR027417">
    <property type="entry name" value="P-loop_NTPase"/>
</dbReference>
<dbReference type="PANTHER" id="PTHR42781:SF4">
    <property type="entry name" value="SPERMIDINE_PUTRESCINE IMPORT ATP-BINDING PROTEIN POTA"/>
    <property type="match status" value="1"/>
</dbReference>
<comment type="subunit">
    <text evidence="5">The complex is composed of two ATP-binding proteins (OpuCA), two transmembrane proteins (OpuCB and OpuCD) and a solute-binding protein (OpuCC).</text>
</comment>
<evidence type="ECO:0000256" key="7">
    <source>
        <dbReference type="ARBA" id="ARBA00070305"/>
    </source>
</evidence>
<dbReference type="SUPFAM" id="SSF50331">
    <property type="entry name" value="MOP-like"/>
    <property type="match status" value="1"/>
</dbReference>